<evidence type="ECO:0000313" key="2">
    <source>
        <dbReference type="Proteomes" id="UP000500890"/>
    </source>
</evidence>
<sequence length="64" mass="7444">MCKTNLEMMNLQEDESVFAFYGRAFKLLEDNGFDEYRKRLGKEVLHAGSRKASIAMIGHYIKLK</sequence>
<dbReference type="KEGG" id="vah:G7081_03755"/>
<reference evidence="1 2" key="1">
    <citation type="submission" date="2020-03" db="EMBL/GenBank/DDBJ databases">
        <title>Vagococcus sp. nov., isolated from beetles.</title>
        <authorList>
            <person name="Hyun D.-W."/>
            <person name="Bae J.-W."/>
        </authorList>
    </citation>
    <scope>NUCLEOTIDE SEQUENCE [LARGE SCALE GENOMIC DNA]</scope>
    <source>
        <strain evidence="1 2">HDW17A</strain>
    </source>
</reference>
<proteinExistence type="predicted"/>
<organism evidence="1 2">
    <name type="scientific">Vagococcus coleopterorum</name>
    <dbReference type="NCBI Taxonomy" id="2714946"/>
    <lineage>
        <taxon>Bacteria</taxon>
        <taxon>Bacillati</taxon>
        <taxon>Bacillota</taxon>
        <taxon>Bacilli</taxon>
        <taxon>Lactobacillales</taxon>
        <taxon>Enterococcaceae</taxon>
        <taxon>Vagococcus</taxon>
    </lineage>
</organism>
<keyword evidence="2" id="KW-1185">Reference proteome</keyword>
<dbReference type="RefSeq" id="WP_166007532.1">
    <property type="nucleotide sequence ID" value="NZ_CP049886.1"/>
</dbReference>
<protein>
    <submittedName>
        <fullName evidence="1">Uncharacterized protein</fullName>
    </submittedName>
</protein>
<dbReference type="EMBL" id="CP049886">
    <property type="protein sequence ID" value="QIL46245.1"/>
    <property type="molecule type" value="Genomic_DNA"/>
</dbReference>
<evidence type="ECO:0000313" key="1">
    <source>
        <dbReference type="EMBL" id="QIL46245.1"/>
    </source>
</evidence>
<dbReference type="Proteomes" id="UP000500890">
    <property type="component" value="Chromosome"/>
</dbReference>
<gene>
    <name evidence="1" type="ORF">G7081_03755</name>
</gene>
<accession>A0A6G8AMU2</accession>
<dbReference type="AlphaFoldDB" id="A0A6G8AMU2"/>
<name>A0A6G8AMU2_9ENTE</name>